<dbReference type="OrthoDB" id="163862at2"/>
<proteinExistence type="predicted"/>
<dbReference type="EMBL" id="VFOQ01000003">
    <property type="protein sequence ID" value="TQL56378.1"/>
    <property type="molecule type" value="Genomic_DNA"/>
</dbReference>
<protein>
    <recommendedName>
        <fullName evidence="3">Metallothionein</fullName>
    </recommendedName>
</protein>
<evidence type="ECO:0000313" key="2">
    <source>
        <dbReference type="Proteomes" id="UP000319514"/>
    </source>
</evidence>
<gene>
    <name evidence="1" type="ORF">FB474_3994</name>
</gene>
<accession>A0A542Z7R4</accession>
<sequence length="87" mass="9367">MAVCEVCGNDYYMSFEVRTVSGQVHIFDSLECAAHRLAPVCEHCRCRILGHGVEVEGQLFCCAHCARDSGAPEGTAIRDSVGAHPVS</sequence>
<evidence type="ECO:0000313" key="1">
    <source>
        <dbReference type="EMBL" id="TQL56378.1"/>
    </source>
</evidence>
<evidence type="ECO:0008006" key="3">
    <source>
        <dbReference type="Google" id="ProtNLM"/>
    </source>
</evidence>
<reference evidence="1 2" key="1">
    <citation type="submission" date="2019-06" db="EMBL/GenBank/DDBJ databases">
        <title>Sequencing the genomes of 1000 actinobacteria strains.</title>
        <authorList>
            <person name="Klenk H.-P."/>
        </authorList>
    </citation>
    <scope>NUCLEOTIDE SEQUENCE [LARGE SCALE GENOMIC DNA]</scope>
    <source>
        <strain evidence="1 2">DSM 18082</strain>
    </source>
</reference>
<dbReference type="AlphaFoldDB" id="A0A542Z7R4"/>
<dbReference type="Proteomes" id="UP000319514">
    <property type="component" value="Unassembled WGS sequence"/>
</dbReference>
<organism evidence="1 2">
    <name type="scientific">Oryzihumus leptocrescens</name>
    <dbReference type="NCBI Taxonomy" id="297536"/>
    <lineage>
        <taxon>Bacteria</taxon>
        <taxon>Bacillati</taxon>
        <taxon>Actinomycetota</taxon>
        <taxon>Actinomycetes</taxon>
        <taxon>Micrococcales</taxon>
        <taxon>Intrasporangiaceae</taxon>
        <taxon>Oryzihumus</taxon>
    </lineage>
</organism>
<name>A0A542Z7R4_9MICO</name>
<comment type="caution">
    <text evidence="1">The sequence shown here is derived from an EMBL/GenBank/DDBJ whole genome shotgun (WGS) entry which is preliminary data.</text>
</comment>
<dbReference type="RefSeq" id="WP_141790585.1">
    <property type="nucleotide sequence ID" value="NZ_BAAAKX010000008.1"/>
</dbReference>
<keyword evidence="2" id="KW-1185">Reference proteome</keyword>